<evidence type="ECO:0000313" key="2">
    <source>
        <dbReference type="Proteomes" id="UP000297452"/>
    </source>
</evidence>
<dbReference type="Proteomes" id="UP000297452">
    <property type="component" value="Unassembled WGS sequence"/>
</dbReference>
<proteinExistence type="predicted"/>
<dbReference type="EMBL" id="PQXJ01000234">
    <property type="protein sequence ID" value="TGO55926.1"/>
    <property type="molecule type" value="Genomic_DNA"/>
</dbReference>
<keyword evidence="2" id="KW-1185">Reference proteome</keyword>
<organism evidence="1 2">
    <name type="scientific">Botryotinia narcissicola</name>
    <dbReference type="NCBI Taxonomy" id="278944"/>
    <lineage>
        <taxon>Eukaryota</taxon>
        <taxon>Fungi</taxon>
        <taxon>Dikarya</taxon>
        <taxon>Ascomycota</taxon>
        <taxon>Pezizomycotina</taxon>
        <taxon>Leotiomycetes</taxon>
        <taxon>Helotiales</taxon>
        <taxon>Sclerotiniaceae</taxon>
        <taxon>Botryotinia</taxon>
    </lineage>
</organism>
<dbReference type="OrthoDB" id="4719947at2759"/>
<dbReference type="AlphaFoldDB" id="A0A4Z1I3N2"/>
<comment type="caution">
    <text evidence="1">The sequence shown here is derived from an EMBL/GenBank/DDBJ whole genome shotgun (WGS) entry which is preliminary data.</text>
</comment>
<reference evidence="1 2" key="1">
    <citation type="submission" date="2017-12" db="EMBL/GenBank/DDBJ databases">
        <title>Comparative genomics of Botrytis spp.</title>
        <authorList>
            <person name="Valero-Jimenez C.A."/>
            <person name="Tapia P."/>
            <person name="Veloso J."/>
            <person name="Silva-Moreno E."/>
            <person name="Staats M."/>
            <person name="Valdes J.H."/>
            <person name="Van Kan J.A.L."/>
        </authorList>
    </citation>
    <scope>NUCLEOTIDE SEQUENCE [LARGE SCALE GENOMIC DNA]</scope>
    <source>
        <strain evidence="1 2">MUCL2120</strain>
    </source>
</reference>
<protein>
    <submittedName>
        <fullName evidence="1">Uncharacterized protein</fullName>
    </submittedName>
</protein>
<gene>
    <name evidence="1" type="ORF">BOTNAR_0234g00170</name>
</gene>
<sequence length="262" mass="29878">MPENVANDTESSQAVRDYETPNLLYISYVPLISNFDKEKLDSIKADVDSWFAYEVGKTESELSNQMREKRLPADGTVASRVQRMMYRAKVIERLREHSSIWAPLDSMHGGKKSLGPTPEDSVYGEVYEELKSHHITQGSLPEEFSFVLKSATLLMASTMESTKSPEYRHLSTNVEYKYDAAKETFTPVIKATHFVVKFQFEEASVTSTVSYRDYQMRFDKEKWDFAKLRAKDLITSGEKFLKETSLVLLMNTPPSSAHAIKG</sequence>
<evidence type="ECO:0000313" key="1">
    <source>
        <dbReference type="EMBL" id="TGO55926.1"/>
    </source>
</evidence>
<name>A0A4Z1I3N2_9HELO</name>
<accession>A0A4Z1I3N2</accession>